<dbReference type="PROSITE" id="PS50977">
    <property type="entry name" value="HTH_TETR_2"/>
    <property type="match status" value="1"/>
</dbReference>
<dbReference type="Pfam" id="PF14246">
    <property type="entry name" value="TetR_C_7"/>
    <property type="match status" value="1"/>
</dbReference>
<dbReference type="AlphaFoldDB" id="A0A369QA02"/>
<dbReference type="EMBL" id="QBKA01000002">
    <property type="protein sequence ID" value="RDC59118.1"/>
    <property type="molecule type" value="Genomic_DNA"/>
</dbReference>
<reference evidence="7 8" key="1">
    <citation type="submission" date="2018-04" db="EMBL/GenBank/DDBJ databases">
        <title>Altererythrobacter sp. HME9302 genome sequencing and assembly.</title>
        <authorList>
            <person name="Kang H."/>
            <person name="Kim H."/>
            <person name="Joh K."/>
        </authorList>
    </citation>
    <scope>NUCLEOTIDE SEQUENCE [LARGE SCALE GENOMIC DNA]</scope>
    <source>
        <strain evidence="7 8">HME9302</strain>
    </source>
</reference>
<dbReference type="GO" id="GO:0003700">
    <property type="term" value="F:DNA-binding transcription factor activity"/>
    <property type="evidence" value="ECO:0007669"/>
    <property type="project" value="TreeGrafter"/>
</dbReference>
<evidence type="ECO:0000259" key="6">
    <source>
        <dbReference type="PROSITE" id="PS50977"/>
    </source>
</evidence>
<dbReference type="PANTHER" id="PTHR30055">
    <property type="entry name" value="HTH-TYPE TRANSCRIPTIONAL REGULATOR RUTR"/>
    <property type="match status" value="1"/>
</dbReference>
<dbReference type="PRINTS" id="PR00455">
    <property type="entry name" value="HTHTETR"/>
</dbReference>
<dbReference type="PANTHER" id="PTHR30055:SF146">
    <property type="entry name" value="HTH-TYPE TRANSCRIPTIONAL DUAL REGULATOR CECR"/>
    <property type="match status" value="1"/>
</dbReference>
<dbReference type="RefSeq" id="WP_230079824.1">
    <property type="nucleotide sequence ID" value="NZ_QBKA01000002.1"/>
</dbReference>
<evidence type="ECO:0000256" key="4">
    <source>
        <dbReference type="PROSITE-ProRule" id="PRU00335"/>
    </source>
</evidence>
<dbReference type="Pfam" id="PF00440">
    <property type="entry name" value="TetR_N"/>
    <property type="match status" value="1"/>
</dbReference>
<evidence type="ECO:0000313" key="7">
    <source>
        <dbReference type="EMBL" id="RDC59118.1"/>
    </source>
</evidence>
<dbReference type="Gene3D" id="1.10.10.60">
    <property type="entry name" value="Homeodomain-like"/>
    <property type="match status" value="1"/>
</dbReference>
<evidence type="ECO:0000256" key="5">
    <source>
        <dbReference type="SAM" id="MobiDB-lite"/>
    </source>
</evidence>
<dbReference type="FunFam" id="1.10.10.60:FF:000141">
    <property type="entry name" value="TetR family transcriptional regulator"/>
    <property type="match status" value="1"/>
</dbReference>
<dbReference type="InterPro" id="IPR039536">
    <property type="entry name" value="TetR_C_Proteobacteria"/>
</dbReference>
<dbReference type="GO" id="GO:0000976">
    <property type="term" value="F:transcription cis-regulatory region binding"/>
    <property type="evidence" value="ECO:0007669"/>
    <property type="project" value="TreeGrafter"/>
</dbReference>
<evidence type="ECO:0000256" key="2">
    <source>
        <dbReference type="ARBA" id="ARBA00023125"/>
    </source>
</evidence>
<dbReference type="InterPro" id="IPR036271">
    <property type="entry name" value="Tet_transcr_reg_TetR-rel_C_sf"/>
</dbReference>
<accession>A0A369QA02</accession>
<feature type="compositionally biased region" description="Basic and acidic residues" evidence="5">
    <location>
        <begin position="15"/>
        <end position="30"/>
    </location>
</feature>
<keyword evidence="1" id="KW-0805">Transcription regulation</keyword>
<gene>
    <name evidence="7" type="ORF">HME9302_00303</name>
</gene>
<dbReference type="Gene3D" id="1.10.357.10">
    <property type="entry name" value="Tetracycline Repressor, domain 2"/>
    <property type="match status" value="1"/>
</dbReference>
<evidence type="ECO:0000256" key="1">
    <source>
        <dbReference type="ARBA" id="ARBA00023015"/>
    </source>
</evidence>
<protein>
    <recommendedName>
        <fullName evidence="6">HTH tetR-type domain-containing protein</fullName>
    </recommendedName>
</protein>
<keyword evidence="8" id="KW-1185">Reference proteome</keyword>
<dbReference type="SUPFAM" id="SSF48498">
    <property type="entry name" value="Tetracyclin repressor-like, C-terminal domain"/>
    <property type="match status" value="1"/>
</dbReference>
<dbReference type="InterPro" id="IPR009057">
    <property type="entry name" value="Homeodomain-like_sf"/>
</dbReference>
<comment type="caution">
    <text evidence="7">The sequence shown here is derived from an EMBL/GenBank/DDBJ whole genome shotgun (WGS) entry which is preliminary data.</text>
</comment>
<proteinExistence type="predicted"/>
<organism evidence="7 8">
    <name type="scientific">Alteripontixanthobacter maritimus</name>
    <dbReference type="NCBI Taxonomy" id="2161824"/>
    <lineage>
        <taxon>Bacteria</taxon>
        <taxon>Pseudomonadati</taxon>
        <taxon>Pseudomonadota</taxon>
        <taxon>Alphaproteobacteria</taxon>
        <taxon>Sphingomonadales</taxon>
        <taxon>Erythrobacteraceae</taxon>
        <taxon>Alteripontixanthobacter</taxon>
    </lineage>
</organism>
<sequence>MSSKVGSIGTGSGKVESDGSEYKDIERRSGRPTDLAKRAAIISAASHSFFEHGYGDSSIERIAADADVSKVTVYNHFGNKRALFSAAVEAECEKMRSHLLFDDHSGPLRERLVAFGHAMLAFLARPQMIRFEHRIAAETEREPELGIAFLDAGPRRMHSALSGLIARAADRGELVVDDPDTAAEQLASMVKGLGDLERRFAGTVDEAAAIKRVDNAVDAFLKIYGV</sequence>
<evidence type="ECO:0000313" key="8">
    <source>
        <dbReference type="Proteomes" id="UP000253727"/>
    </source>
</evidence>
<feature type="region of interest" description="Disordered" evidence="5">
    <location>
        <begin position="1"/>
        <end position="30"/>
    </location>
</feature>
<feature type="DNA-binding region" description="H-T-H motif" evidence="4">
    <location>
        <begin position="58"/>
        <end position="77"/>
    </location>
</feature>
<dbReference type="InterPro" id="IPR001647">
    <property type="entry name" value="HTH_TetR"/>
</dbReference>
<evidence type="ECO:0000256" key="3">
    <source>
        <dbReference type="ARBA" id="ARBA00023163"/>
    </source>
</evidence>
<feature type="domain" description="HTH tetR-type" evidence="6">
    <location>
        <begin position="35"/>
        <end position="95"/>
    </location>
</feature>
<keyword evidence="2 4" id="KW-0238">DNA-binding</keyword>
<dbReference type="SUPFAM" id="SSF46689">
    <property type="entry name" value="Homeodomain-like"/>
    <property type="match status" value="1"/>
</dbReference>
<dbReference type="Proteomes" id="UP000253727">
    <property type="component" value="Unassembled WGS sequence"/>
</dbReference>
<name>A0A369QA02_9SPHN</name>
<dbReference type="InterPro" id="IPR050109">
    <property type="entry name" value="HTH-type_TetR-like_transc_reg"/>
</dbReference>
<keyword evidence="3" id="KW-0804">Transcription</keyword>